<reference evidence="1 2" key="1">
    <citation type="submission" date="2013-01" db="EMBL/GenBank/DDBJ databases">
        <authorList>
            <person name="Harkins D.M."/>
            <person name="Durkin A.S."/>
            <person name="Brinkac L.M."/>
            <person name="Haft D.H."/>
            <person name="Selengut J.D."/>
            <person name="Sanka R."/>
            <person name="DePew J."/>
            <person name="Purushe J."/>
            <person name="Picardeau M."/>
            <person name="Werts C."/>
            <person name="Goarant C."/>
            <person name="Vinetz J.M."/>
            <person name="Sutton G.G."/>
            <person name="Nierman W.C."/>
            <person name="Fouts D.E."/>
        </authorList>
    </citation>
    <scope>NUCLEOTIDE SEQUENCE [LARGE SCALE GENOMIC DNA]</scope>
    <source>
        <strain evidence="1 2">200701872</strain>
    </source>
</reference>
<name>M6ZIR4_LEPIR</name>
<organism evidence="1 2">
    <name type="scientific">Leptospira interrogans serovar Pyrogenes str. 200701872</name>
    <dbReference type="NCBI Taxonomy" id="1193029"/>
    <lineage>
        <taxon>Bacteria</taxon>
        <taxon>Pseudomonadati</taxon>
        <taxon>Spirochaetota</taxon>
        <taxon>Spirochaetia</taxon>
        <taxon>Leptospirales</taxon>
        <taxon>Leptospiraceae</taxon>
        <taxon>Leptospira</taxon>
    </lineage>
</organism>
<dbReference type="AlphaFoldDB" id="M6ZIR4"/>
<dbReference type="Proteomes" id="UP000012117">
    <property type="component" value="Unassembled WGS sequence"/>
</dbReference>
<dbReference type="BioCyc" id="LINT1193029:G11R4-1218-MONOMER"/>
<gene>
    <name evidence="1" type="ORF">LEP1GSC124_4088</name>
</gene>
<protein>
    <submittedName>
        <fullName evidence="1">Uncharacterized protein</fullName>
    </submittedName>
</protein>
<dbReference type="EMBL" id="AKWN02000357">
    <property type="protein sequence ID" value="EMP06373.1"/>
    <property type="molecule type" value="Genomic_DNA"/>
</dbReference>
<accession>M6ZIR4</accession>
<evidence type="ECO:0000313" key="2">
    <source>
        <dbReference type="Proteomes" id="UP000012117"/>
    </source>
</evidence>
<evidence type="ECO:0000313" key="1">
    <source>
        <dbReference type="EMBL" id="EMP06373.1"/>
    </source>
</evidence>
<comment type="caution">
    <text evidence="1">The sequence shown here is derived from an EMBL/GenBank/DDBJ whole genome shotgun (WGS) entry which is preliminary data.</text>
</comment>
<sequence>MIYLKLLSFFESFFLKIENRKKKFCYSKAQISKTNEL</sequence>
<proteinExistence type="predicted"/>